<dbReference type="AlphaFoldDB" id="A0A6A6DDF1"/>
<evidence type="ECO:0000313" key="1">
    <source>
        <dbReference type="EMBL" id="KAF2176000.1"/>
    </source>
</evidence>
<reference evidence="1" key="1">
    <citation type="journal article" date="2020" name="Stud. Mycol.">
        <title>101 Dothideomycetes genomes: a test case for predicting lifestyles and emergence of pathogens.</title>
        <authorList>
            <person name="Haridas S."/>
            <person name="Albert R."/>
            <person name="Binder M."/>
            <person name="Bloem J."/>
            <person name="Labutti K."/>
            <person name="Salamov A."/>
            <person name="Andreopoulos B."/>
            <person name="Baker S."/>
            <person name="Barry K."/>
            <person name="Bills G."/>
            <person name="Bluhm B."/>
            <person name="Cannon C."/>
            <person name="Castanera R."/>
            <person name="Culley D."/>
            <person name="Daum C."/>
            <person name="Ezra D."/>
            <person name="Gonzalez J."/>
            <person name="Henrissat B."/>
            <person name="Kuo A."/>
            <person name="Liang C."/>
            <person name="Lipzen A."/>
            <person name="Lutzoni F."/>
            <person name="Magnuson J."/>
            <person name="Mondo S."/>
            <person name="Nolan M."/>
            <person name="Ohm R."/>
            <person name="Pangilinan J."/>
            <person name="Park H.-J."/>
            <person name="Ramirez L."/>
            <person name="Alfaro M."/>
            <person name="Sun H."/>
            <person name="Tritt A."/>
            <person name="Yoshinaga Y."/>
            <person name="Zwiers L.-H."/>
            <person name="Turgeon B."/>
            <person name="Goodwin S."/>
            <person name="Spatafora J."/>
            <person name="Crous P."/>
            <person name="Grigoriev I."/>
        </authorList>
    </citation>
    <scope>NUCLEOTIDE SEQUENCE</scope>
    <source>
        <strain evidence="1">CBS 207.26</strain>
    </source>
</reference>
<proteinExistence type="predicted"/>
<organism evidence="1 2">
    <name type="scientific">Zopfia rhizophila CBS 207.26</name>
    <dbReference type="NCBI Taxonomy" id="1314779"/>
    <lineage>
        <taxon>Eukaryota</taxon>
        <taxon>Fungi</taxon>
        <taxon>Dikarya</taxon>
        <taxon>Ascomycota</taxon>
        <taxon>Pezizomycotina</taxon>
        <taxon>Dothideomycetes</taxon>
        <taxon>Dothideomycetes incertae sedis</taxon>
        <taxon>Zopfiaceae</taxon>
        <taxon>Zopfia</taxon>
    </lineage>
</organism>
<dbReference type="EMBL" id="ML994717">
    <property type="protein sequence ID" value="KAF2176000.1"/>
    <property type="molecule type" value="Genomic_DNA"/>
</dbReference>
<dbReference type="OrthoDB" id="3795305at2759"/>
<protein>
    <submittedName>
        <fullName evidence="1">Uncharacterized protein</fullName>
    </submittedName>
</protein>
<accession>A0A6A6DDF1</accession>
<dbReference type="Proteomes" id="UP000800200">
    <property type="component" value="Unassembled WGS sequence"/>
</dbReference>
<sequence length="119" mass="13415">MLHLSSSPQRSRWACLLSQAAQQINGGVQSFTTTELDFLRKYAYTTPNHESYHKLFWNAAKPNSKEGTPPNDYGAGWLVPDDPTECDPIFVAHSALSAIWLLRETLPKDTLSDANWEHL</sequence>
<keyword evidence="2" id="KW-1185">Reference proteome</keyword>
<feature type="non-terminal residue" evidence="1">
    <location>
        <position position="119"/>
    </location>
</feature>
<name>A0A6A6DDF1_9PEZI</name>
<evidence type="ECO:0000313" key="2">
    <source>
        <dbReference type="Proteomes" id="UP000800200"/>
    </source>
</evidence>
<gene>
    <name evidence="1" type="ORF">K469DRAFT_608598</name>
</gene>